<organism evidence="2 3">
    <name type="scientific">Staphylococcus marylandisciuri</name>
    <dbReference type="NCBI Taxonomy" id="2981529"/>
    <lineage>
        <taxon>Bacteria</taxon>
        <taxon>Bacillati</taxon>
        <taxon>Bacillota</taxon>
        <taxon>Bacilli</taxon>
        <taxon>Bacillales</taxon>
        <taxon>Staphylococcaceae</taxon>
        <taxon>Staphylococcus</taxon>
    </lineage>
</organism>
<reference evidence="2 3" key="1">
    <citation type="journal article" date="2023" name="Int. J. Syst. Evol. Microbiol.">
        <title>Streptococcus sciuri sp. nov., Staphylococcus marylandisciuri sp. nov. and Staphylococcus americanisciuri sp. nov., isolated from faeces of eastern grey squirrel (Sciurus carolinensis).</title>
        <authorList>
            <person name="Volokhov D.V."/>
            <person name="Zagorodnyaya T.A."/>
            <person name="Furtak V.A."/>
            <person name="Nattanmai G."/>
            <person name="Randall L."/>
            <person name="Jose S."/>
            <person name="Gao Y."/>
            <person name="Eisenberg T."/>
            <person name="Delmonte P."/>
            <person name="Blom J."/>
            <person name="Mitchell K.K."/>
        </authorList>
    </citation>
    <scope>NUCLEOTIDE SEQUENCE [LARGE SCALE GENOMIC DNA]</scope>
    <source>
        <strain evidence="2 3">SQ8-PEA</strain>
    </source>
</reference>
<protein>
    <submittedName>
        <fullName evidence="2">YIP1 family protein</fullName>
    </submittedName>
</protein>
<feature type="transmembrane region" description="Helical" evidence="1">
    <location>
        <begin position="70"/>
        <end position="91"/>
    </location>
</feature>
<feature type="transmembrane region" description="Helical" evidence="1">
    <location>
        <begin position="184"/>
        <end position="206"/>
    </location>
</feature>
<keyword evidence="1" id="KW-1133">Transmembrane helix</keyword>
<sequence>MENSKLPLADHFASLRERPKWLVKLIALLIISFFASWFAQIATDVTEQLKKMGVDHKTIETQSQFSWGKVIGGTLSSCIFSVLIAFVLFLIISKIMKSEVSPLSIFSAALSYSLIIQSFALIVAAIQAMAGINMAEQTISSLSIFDKGNPFLSAIDLKSFIAAYLIGLYYFFTARLSKKASITWAIVALIVLIGVSLIGAGFNHLIQEGMQNH</sequence>
<gene>
    <name evidence="2" type="ORF">N9R04_08080</name>
</gene>
<accession>A0ABT2QRQ0</accession>
<dbReference type="Proteomes" id="UP001209553">
    <property type="component" value="Unassembled WGS sequence"/>
</dbReference>
<comment type="caution">
    <text evidence="2">The sequence shown here is derived from an EMBL/GenBank/DDBJ whole genome shotgun (WGS) entry which is preliminary data.</text>
</comment>
<feature type="transmembrane region" description="Helical" evidence="1">
    <location>
        <begin position="21"/>
        <end position="42"/>
    </location>
</feature>
<feature type="transmembrane region" description="Helical" evidence="1">
    <location>
        <begin position="103"/>
        <end position="130"/>
    </location>
</feature>
<proteinExistence type="predicted"/>
<evidence type="ECO:0000313" key="3">
    <source>
        <dbReference type="Proteomes" id="UP001209553"/>
    </source>
</evidence>
<keyword evidence="3" id="KW-1185">Reference proteome</keyword>
<dbReference type="RefSeq" id="WP_262856319.1">
    <property type="nucleotide sequence ID" value="NZ_JAOPKZ010000013.1"/>
</dbReference>
<keyword evidence="1" id="KW-0812">Transmembrane</keyword>
<name>A0ABT2QRQ0_9STAP</name>
<keyword evidence="1" id="KW-0472">Membrane</keyword>
<evidence type="ECO:0000256" key="1">
    <source>
        <dbReference type="SAM" id="Phobius"/>
    </source>
</evidence>
<feature type="transmembrane region" description="Helical" evidence="1">
    <location>
        <begin position="150"/>
        <end position="172"/>
    </location>
</feature>
<dbReference type="EMBL" id="JAOPKZ010000013">
    <property type="protein sequence ID" value="MCU5746666.1"/>
    <property type="molecule type" value="Genomic_DNA"/>
</dbReference>
<evidence type="ECO:0000313" key="2">
    <source>
        <dbReference type="EMBL" id="MCU5746666.1"/>
    </source>
</evidence>